<evidence type="ECO:0000256" key="4">
    <source>
        <dbReference type="ARBA" id="ARBA00022755"/>
    </source>
</evidence>
<dbReference type="FunFam" id="3.40.50.880:FF:000047">
    <property type="entry name" value="GMP synthase [glutamine-hydrolyzing] subunit A"/>
    <property type="match status" value="1"/>
</dbReference>
<dbReference type="SUPFAM" id="SSF52317">
    <property type="entry name" value="Class I glutamine amidotransferase-like"/>
    <property type="match status" value="1"/>
</dbReference>
<evidence type="ECO:0000313" key="10">
    <source>
        <dbReference type="Proteomes" id="UP000179024"/>
    </source>
</evidence>
<dbReference type="NCBIfam" id="NF001975">
    <property type="entry name" value="PRK00758.1"/>
    <property type="match status" value="1"/>
</dbReference>
<sequence>MSPINRQERSNMNKKRKISVVDNGGQWTHRIWRVVRDLGYETKIIDNTTPVAELDADALIFSGGAPRISWEAPKLGNCTDYLEHFEGPILGHCVGHQLIALYHGGKAGPADVPEFGLMKIRVIKDDPIFKGIPKTFTVWESHNDEVKSAPDFAILAESDNCKIQAFKHNKKPHYGFQFHPEVNNTEYGDTLIKNFIELA</sequence>
<proteinExistence type="predicted"/>
<dbReference type="Pfam" id="PF00117">
    <property type="entry name" value="GATase"/>
    <property type="match status" value="1"/>
</dbReference>
<dbReference type="AlphaFoldDB" id="A0A1F7IB49"/>
<dbReference type="GO" id="GO:0003921">
    <property type="term" value="F:GMP synthase activity"/>
    <property type="evidence" value="ECO:0007669"/>
    <property type="project" value="TreeGrafter"/>
</dbReference>
<evidence type="ECO:0000256" key="1">
    <source>
        <dbReference type="ARBA" id="ARBA00022598"/>
    </source>
</evidence>
<organism evidence="9 10">
    <name type="scientific">Candidatus Roizmanbacteria bacterium RIFCSPHIGHO2_12_FULL_44_10</name>
    <dbReference type="NCBI Taxonomy" id="1802054"/>
    <lineage>
        <taxon>Bacteria</taxon>
        <taxon>Candidatus Roizmaniibacteriota</taxon>
    </lineage>
</organism>
<reference evidence="9 10" key="1">
    <citation type="journal article" date="2016" name="Nat. Commun.">
        <title>Thousands of microbial genomes shed light on interconnected biogeochemical processes in an aquifer system.</title>
        <authorList>
            <person name="Anantharaman K."/>
            <person name="Brown C.T."/>
            <person name="Hug L.A."/>
            <person name="Sharon I."/>
            <person name="Castelle C.J."/>
            <person name="Probst A.J."/>
            <person name="Thomas B.C."/>
            <person name="Singh A."/>
            <person name="Wilkins M.J."/>
            <person name="Karaoz U."/>
            <person name="Brodie E.L."/>
            <person name="Williams K.H."/>
            <person name="Hubbard S.S."/>
            <person name="Banfield J.F."/>
        </authorList>
    </citation>
    <scope>NUCLEOTIDE SEQUENCE [LARGE SCALE GENOMIC DNA]</scope>
</reference>
<dbReference type="CDD" id="cd01742">
    <property type="entry name" value="GATase1_GMP_Synthase"/>
    <property type="match status" value="1"/>
</dbReference>
<dbReference type="Proteomes" id="UP000179024">
    <property type="component" value="Unassembled WGS sequence"/>
</dbReference>
<evidence type="ECO:0000256" key="7">
    <source>
        <dbReference type="ARBA" id="ARBA00030464"/>
    </source>
</evidence>
<keyword evidence="5" id="KW-0067">ATP-binding</keyword>
<dbReference type="NCBIfam" id="TIGR00888">
    <property type="entry name" value="guaA_Nterm"/>
    <property type="match status" value="1"/>
</dbReference>
<keyword evidence="1" id="KW-0436">Ligase</keyword>
<accession>A0A1F7IB49</accession>
<dbReference type="GO" id="GO:0005829">
    <property type="term" value="C:cytosol"/>
    <property type="evidence" value="ECO:0007669"/>
    <property type="project" value="TreeGrafter"/>
</dbReference>
<keyword evidence="2" id="KW-0547">Nucleotide-binding</keyword>
<evidence type="ECO:0000256" key="2">
    <source>
        <dbReference type="ARBA" id="ARBA00022741"/>
    </source>
</evidence>
<evidence type="ECO:0000256" key="5">
    <source>
        <dbReference type="ARBA" id="ARBA00022840"/>
    </source>
</evidence>
<dbReference type="InterPro" id="IPR017926">
    <property type="entry name" value="GATASE"/>
</dbReference>
<evidence type="ECO:0000313" key="9">
    <source>
        <dbReference type="EMBL" id="OGK40571.1"/>
    </source>
</evidence>
<comment type="caution">
    <text evidence="9">The sequence shown here is derived from an EMBL/GenBank/DDBJ whole genome shotgun (WGS) entry which is preliminary data.</text>
</comment>
<dbReference type="Gene3D" id="3.40.50.880">
    <property type="match status" value="1"/>
</dbReference>
<evidence type="ECO:0000256" key="6">
    <source>
        <dbReference type="ARBA" id="ARBA00022962"/>
    </source>
</evidence>
<protein>
    <recommendedName>
        <fullName evidence="7">GMP synthetase</fullName>
    </recommendedName>
</protein>
<keyword evidence="3" id="KW-0332">GMP biosynthesis</keyword>
<keyword evidence="6" id="KW-0315">Glutamine amidotransferase</keyword>
<keyword evidence="4" id="KW-0658">Purine biosynthesis</keyword>
<dbReference type="PANTHER" id="PTHR11922">
    <property type="entry name" value="GMP SYNTHASE-RELATED"/>
    <property type="match status" value="1"/>
</dbReference>
<dbReference type="GO" id="GO:0005524">
    <property type="term" value="F:ATP binding"/>
    <property type="evidence" value="ECO:0007669"/>
    <property type="project" value="UniProtKB-KW"/>
</dbReference>
<gene>
    <name evidence="9" type="ORF">A3F34_01700</name>
</gene>
<evidence type="ECO:0000256" key="3">
    <source>
        <dbReference type="ARBA" id="ARBA00022749"/>
    </source>
</evidence>
<dbReference type="PRINTS" id="PR00097">
    <property type="entry name" value="ANTSNTHASEII"/>
</dbReference>
<dbReference type="PROSITE" id="PS51273">
    <property type="entry name" value="GATASE_TYPE_1"/>
    <property type="match status" value="1"/>
</dbReference>
<dbReference type="EMBL" id="MGAE01000002">
    <property type="protein sequence ID" value="OGK40571.1"/>
    <property type="molecule type" value="Genomic_DNA"/>
</dbReference>
<dbReference type="InterPro" id="IPR029062">
    <property type="entry name" value="Class_I_gatase-like"/>
</dbReference>
<evidence type="ECO:0000259" key="8">
    <source>
        <dbReference type="Pfam" id="PF00117"/>
    </source>
</evidence>
<dbReference type="PANTHER" id="PTHR11922:SF2">
    <property type="entry name" value="GMP SYNTHASE [GLUTAMINE-HYDROLYZING]"/>
    <property type="match status" value="1"/>
</dbReference>
<name>A0A1F7IB49_9BACT</name>
<dbReference type="InterPro" id="IPR004739">
    <property type="entry name" value="GMP_synth_GATase"/>
</dbReference>
<feature type="domain" description="Glutamine amidotransferase" evidence="8">
    <location>
        <begin position="20"/>
        <end position="196"/>
    </location>
</feature>
<dbReference type="PRINTS" id="PR00096">
    <property type="entry name" value="GATASE"/>
</dbReference>